<name>A0A4Z2B423_9TELE</name>
<evidence type="ECO:0000256" key="9">
    <source>
        <dbReference type="ARBA" id="ARBA00041087"/>
    </source>
</evidence>
<dbReference type="AlphaFoldDB" id="A0A4Z2B423"/>
<dbReference type="PANTHER" id="PTHR14517:SF11">
    <property type="entry name" value="RIB43A-LIKE WITH COILED-COILS PROTEIN 1"/>
    <property type="match status" value="1"/>
</dbReference>
<keyword evidence="8" id="KW-0966">Cell projection</keyword>
<protein>
    <recommendedName>
        <fullName evidence="9">RIB43A-like with coiled-coils protein 1</fullName>
    </recommendedName>
</protein>
<keyword evidence="7" id="KW-0206">Cytoskeleton</keyword>
<reference evidence="12 13" key="1">
    <citation type="submission" date="2019-04" db="EMBL/GenBank/DDBJ databases">
        <title>The sequence and de novo assembly of Takifugu bimaculatus genome using PacBio and Hi-C technologies.</title>
        <authorList>
            <person name="Xu P."/>
            <person name="Liu B."/>
            <person name="Zhou Z."/>
        </authorList>
    </citation>
    <scope>NUCLEOTIDE SEQUENCE [LARGE SCALE GENOMIC DNA]</scope>
    <source>
        <strain evidence="12">TB-2018</strain>
        <tissue evidence="12">Muscle</tissue>
    </source>
</reference>
<comment type="similarity">
    <text evidence="2">Belongs to the RIB43A family.</text>
</comment>
<evidence type="ECO:0000256" key="5">
    <source>
        <dbReference type="ARBA" id="ARBA00023054"/>
    </source>
</evidence>
<keyword evidence="5 11" id="KW-0175">Coiled coil</keyword>
<evidence type="ECO:0000313" key="13">
    <source>
        <dbReference type="Proteomes" id="UP000516260"/>
    </source>
</evidence>
<dbReference type="PANTHER" id="PTHR14517">
    <property type="entry name" value="RIB43A-RELATED"/>
    <property type="match status" value="1"/>
</dbReference>
<evidence type="ECO:0000256" key="6">
    <source>
        <dbReference type="ARBA" id="ARBA00023069"/>
    </source>
</evidence>
<dbReference type="Pfam" id="PF05914">
    <property type="entry name" value="RIB43A"/>
    <property type="match status" value="1"/>
</dbReference>
<evidence type="ECO:0000256" key="2">
    <source>
        <dbReference type="ARBA" id="ARBA00006875"/>
    </source>
</evidence>
<keyword evidence="4" id="KW-0282">Flagellum</keyword>
<feature type="coiled-coil region" evidence="11">
    <location>
        <begin position="160"/>
        <end position="187"/>
    </location>
</feature>
<evidence type="ECO:0000256" key="1">
    <source>
        <dbReference type="ARBA" id="ARBA00004611"/>
    </source>
</evidence>
<evidence type="ECO:0000256" key="10">
    <source>
        <dbReference type="ARBA" id="ARBA00046435"/>
    </source>
</evidence>
<evidence type="ECO:0000256" key="3">
    <source>
        <dbReference type="ARBA" id="ARBA00022490"/>
    </source>
</evidence>
<dbReference type="Proteomes" id="UP000516260">
    <property type="component" value="Chromosome 7"/>
</dbReference>
<keyword evidence="3" id="KW-0963">Cytoplasm</keyword>
<accession>A0A4Z2B423</accession>
<evidence type="ECO:0000256" key="11">
    <source>
        <dbReference type="SAM" id="Coils"/>
    </source>
</evidence>
<gene>
    <name evidence="12" type="ORF">fugu_007344</name>
</gene>
<evidence type="ECO:0000313" key="12">
    <source>
        <dbReference type="EMBL" id="TNM87114.1"/>
    </source>
</evidence>
<sequence>MANAPVEKQGDDVHKLIVCVICVTEMLVSKELVQQDFRRLQLHAQEEERKKATLRAVSNYNEALAAEQVETLKEQRRREERENRAEMLHTLTSDMMTETPEAAHLGLEGRGPCWVPVDRWKGMSTEQLSIIQKERKEQQLKTQRQRDAEKAQEAAWHLHILKLSRTADEEQKKVSELRRNLRIQTDLHNFHLAGVQRARQDYLNKELYTNRPTKDYFCQFNTTSR</sequence>
<evidence type="ECO:0000256" key="8">
    <source>
        <dbReference type="ARBA" id="ARBA00023273"/>
    </source>
</evidence>
<comment type="caution">
    <text evidence="12">The sequence shown here is derived from an EMBL/GenBank/DDBJ whole genome shotgun (WGS) entry which is preliminary data.</text>
</comment>
<keyword evidence="6" id="KW-0969">Cilium</keyword>
<comment type="subcellular location">
    <subcellularLocation>
        <location evidence="1">Cytoplasm</location>
        <location evidence="1">Cytoskeleton</location>
        <location evidence="1">Flagellum axoneme</location>
    </subcellularLocation>
</comment>
<feature type="coiled-coil region" evidence="11">
    <location>
        <begin position="30"/>
        <end position="89"/>
    </location>
</feature>
<comment type="subunit">
    <text evidence="10">Microtubule inner protein component of sperm flagellar doublet microtubules.</text>
</comment>
<organism evidence="12 13">
    <name type="scientific">Takifugu bimaculatus</name>
    <dbReference type="NCBI Taxonomy" id="433685"/>
    <lineage>
        <taxon>Eukaryota</taxon>
        <taxon>Metazoa</taxon>
        <taxon>Chordata</taxon>
        <taxon>Craniata</taxon>
        <taxon>Vertebrata</taxon>
        <taxon>Euteleostomi</taxon>
        <taxon>Actinopterygii</taxon>
        <taxon>Neopterygii</taxon>
        <taxon>Teleostei</taxon>
        <taxon>Neoteleostei</taxon>
        <taxon>Acanthomorphata</taxon>
        <taxon>Eupercaria</taxon>
        <taxon>Tetraodontiformes</taxon>
        <taxon>Tetradontoidea</taxon>
        <taxon>Tetraodontidae</taxon>
        <taxon>Takifugu</taxon>
    </lineage>
</organism>
<keyword evidence="13" id="KW-1185">Reference proteome</keyword>
<proteinExistence type="inferred from homology"/>
<dbReference type="EMBL" id="SWLE01000020">
    <property type="protein sequence ID" value="TNM87114.1"/>
    <property type="molecule type" value="Genomic_DNA"/>
</dbReference>
<evidence type="ECO:0000256" key="7">
    <source>
        <dbReference type="ARBA" id="ARBA00023212"/>
    </source>
</evidence>
<evidence type="ECO:0000256" key="4">
    <source>
        <dbReference type="ARBA" id="ARBA00022846"/>
    </source>
</evidence>
<dbReference type="InterPro" id="IPR008805">
    <property type="entry name" value="RIB43A"/>
</dbReference>